<feature type="transmembrane region" description="Helical" evidence="9">
    <location>
        <begin position="60"/>
        <end position="76"/>
    </location>
</feature>
<feature type="transmembrane region" description="Helical" evidence="9">
    <location>
        <begin position="229"/>
        <end position="248"/>
    </location>
</feature>
<evidence type="ECO:0000256" key="9">
    <source>
        <dbReference type="SAM" id="Phobius"/>
    </source>
</evidence>
<dbReference type="Proteomes" id="UP000228503">
    <property type="component" value="Unassembled WGS sequence"/>
</dbReference>
<feature type="transmembrane region" description="Helical" evidence="9">
    <location>
        <begin position="434"/>
        <end position="453"/>
    </location>
</feature>
<evidence type="ECO:0000256" key="5">
    <source>
        <dbReference type="ARBA" id="ARBA00022692"/>
    </source>
</evidence>
<evidence type="ECO:0000256" key="3">
    <source>
        <dbReference type="ARBA" id="ARBA00022449"/>
    </source>
</evidence>
<dbReference type="Gene3D" id="1.20.1530.20">
    <property type="match status" value="1"/>
</dbReference>
<comment type="caution">
    <text evidence="11">The sequence shown here is derived from an EMBL/GenBank/DDBJ whole genome shotgun (WGS) entry which is preliminary data.</text>
</comment>
<evidence type="ECO:0000256" key="4">
    <source>
        <dbReference type="ARBA" id="ARBA00022475"/>
    </source>
</evidence>
<dbReference type="GO" id="GO:0005886">
    <property type="term" value="C:plasma membrane"/>
    <property type="evidence" value="ECO:0007669"/>
    <property type="project" value="UniProtKB-SubCell"/>
</dbReference>
<keyword evidence="2" id="KW-0813">Transport</keyword>
<feature type="transmembrane region" description="Helical" evidence="9">
    <location>
        <begin position="83"/>
        <end position="101"/>
    </location>
</feature>
<evidence type="ECO:0000256" key="7">
    <source>
        <dbReference type="ARBA" id="ARBA00023065"/>
    </source>
</evidence>
<feature type="transmembrane region" description="Helical" evidence="9">
    <location>
        <begin position="113"/>
        <end position="132"/>
    </location>
</feature>
<keyword evidence="3" id="KW-0050">Antiport</keyword>
<gene>
    <name evidence="11" type="ORF">COY16_01435</name>
</gene>
<comment type="subcellular location">
    <subcellularLocation>
        <location evidence="1">Cell membrane</location>
        <topology evidence="1">Multi-pass membrane protein</topology>
    </subcellularLocation>
</comment>
<keyword evidence="5 9" id="KW-0812">Transmembrane</keyword>
<reference evidence="12" key="1">
    <citation type="submission" date="2017-09" db="EMBL/GenBank/DDBJ databases">
        <title>Depth-based differentiation of microbial function through sediment-hosted aquifers and enrichment of novel symbionts in the deep terrestrial subsurface.</title>
        <authorList>
            <person name="Probst A.J."/>
            <person name="Ladd B."/>
            <person name="Jarett J.K."/>
            <person name="Geller-Mcgrath D.E."/>
            <person name="Sieber C.M.K."/>
            <person name="Emerson J.B."/>
            <person name="Anantharaman K."/>
            <person name="Thomas B.C."/>
            <person name="Malmstrom R."/>
            <person name="Stieglmeier M."/>
            <person name="Klingl A."/>
            <person name="Woyke T."/>
            <person name="Ryan C.M."/>
            <person name="Banfield J.F."/>
        </authorList>
    </citation>
    <scope>NUCLEOTIDE SEQUENCE [LARGE SCALE GENOMIC DNA]</scope>
</reference>
<evidence type="ECO:0000256" key="1">
    <source>
        <dbReference type="ARBA" id="ARBA00004651"/>
    </source>
</evidence>
<keyword evidence="7" id="KW-0406">Ion transport</keyword>
<feature type="transmembrane region" description="Helical" evidence="9">
    <location>
        <begin position="371"/>
        <end position="394"/>
    </location>
</feature>
<feature type="transmembrane region" description="Helical" evidence="9">
    <location>
        <begin position="27"/>
        <end position="48"/>
    </location>
</feature>
<feature type="transmembrane region" description="Helical" evidence="9">
    <location>
        <begin position="176"/>
        <end position="201"/>
    </location>
</feature>
<dbReference type="EMBL" id="PFOB01000017">
    <property type="protein sequence ID" value="PIZ63644.1"/>
    <property type="molecule type" value="Genomic_DNA"/>
</dbReference>
<feature type="domain" description="Cation/H+ exchanger transmembrane" evidence="10">
    <location>
        <begin position="69"/>
        <end position="459"/>
    </location>
</feature>
<dbReference type="PANTHER" id="PTHR32507">
    <property type="entry name" value="NA(+)/H(+) ANTIPORTER 1"/>
    <property type="match status" value="1"/>
</dbReference>
<evidence type="ECO:0000256" key="2">
    <source>
        <dbReference type="ARBA" id="ARBA00022448"/>
    </source>
</evidence>
<sequence length="468" mass="51951">MQDRYCRSINYCAILNMDIMKKKLHLFIPYFILITFLSLLSVVVRGAFQDSGQFLHDADFQLFVLGGMIFIGYYINRIAPKTIIPSFVWAIFAGIALQPFLSFFTNDIDSLKIVMEVFGAIILFAGGLEIPFRNFKKWFVPIASLSLVGVIFSSVGFAFIMYWIMNLVGEFDAALIPSILILSAALSSTDPTAIIPTLNMLKFKRPQLKQIAISESALTDVSGSIFTRFLLLALISAPAINNGIFSYFGPLLQKSTYDAFALQIISGILVGYFGFVLIKKFYYNQEIHEESDPALLLSIPIFTFVLGNILAGAGFLAAFTSGLLTDAFGSVKKVSHFYDSLLNHLIKPFIFIILGALVPLSTLIKLAPIGIGAALIFMFVLRPIVVFVSLAPWWIQNVFKVKDLLFLSLIRETGIIAAILLVIAATFDIIQSEFVIAIGMWVILMTLVIEPPLTPWLAKKMGIAEEIR</sequence>
<dbReference type="AlphaFoldDB" id="A0A2M7U0Q9"/>
<feature type="transmembrane region" description="Helical" evidence="9">
    <location>
        <begin position="294"/>
        <end position="325"/>
    </location>
</feature>
<dbReference type="PANTHER" id="PTHR32507:SF0">
    <property type="entry name" value="NA(+)_H(+) ANTIPORTER 2-RELATED"/>
    <property type="match status" value="1"/>
</dbReference>
<proteinExistence type="predicted"/>
<evidence type="ECO:0000313" key="12">
    <source>
        <dbReference type="Proteomes" id="UP000228503"/>
    </source>
</evidence>
<dbReference type="GO" id="GO:0015297">
    <property type="term" value="F:antiporter activity"/>
    <property type="evidence" value="ECO:0007669"/>
    <property type="project" value="UniProtKB-KW"/>
</dbReference>
<dbReference type="Pfam" id="PF00999">
    <property type="entry name" value="Na_H_Exchanger"/>
    <property type="match status" value="1"/>
</dbReference>
<feature type="transmembrane region" description="Helical" evidence="9">
    <location>
        <begin position="406"/>
        <end position="427"/>
    </location>
</feature>
<evidence type="ECO:0000256" key="8">
    <source>
        <dbReference type="ARBA" id="ARBA00023136"/>
    </source>
</evidence>
<name>A0A2M7U0Q9_9BACT</name>
<feature type="transmembrane region" description="Helical" evidence="9">
    <location>
        <begin position="260"/>
        <end position="282"/>
    </location>
</feature>
<keyword evidence="6 9" id="KW-1133">Transmembrane helix</keyword>
<evidence type="ECO:0000313" key="11">
    <source>
        <dbReference type="EMBL" id="PIZ63644.1"/>
    </source>
</evidence>
<evidence type="ECO:0000259" key="10">
    <source>
        <dbReference type="Pfam" id="PF00999"/>
    </source>
</evidence>
<dbReference type="InterPro" id="IPR038770">
    <property type="entry name" value="Na+/solute_symporter_sf"/>
</dbReference>
<keyword evidence="4" id="KW-1003">Cell membrane</keyword>
<evidence type="ECO:0000256" key="6">
    <source>
        <dbReference type="ARBA" id="ARBA00022989"/>
    </source>
</evidence>
<organism evidence="11 12">
    <name type="scientific">Candidatus Roizmanbacteria bacterium CG_4_10_14_0_2_um_filter_39_13</name>
    <dbReference type="NCBI Taxonomy" id="1974825"/>
    <lineage>
        <taxon>Bacteria</taxon>
        <taxon>Candidatus Roizmaniibacteriota</taxon>
    </lineage>
</organism>
<keyword evidence="8 9" id="KW-0472">Membrane</keyword>
<feature type="transmembrane region" description="Helical" evidence="9">
    <location>
        <begin position="139"/>
        <end position="164"/>
    </location>
</feature>
<dbReference type="InterPro" id="IPR006153">
    <property type="entry name" value="Cation/H_exchanger_TM"/>
</dbReference>
<feature type="transmembrane region" description="Helical" evidence="9">
    <location>
        <begin position="345"/>
        <end position="364"/>
    </location>
</feature>
<dbReference type="GO" id="GO:1902600">
    <property type="term" value="P:proton transmembrane transport"/>
    <property type="evidence" value="ECO:0007669"/>
    <property type="project" value="InterPro"/>
</dbReference>
<accession>A0A2M7U0Q9</accession>
<protein>
    <recommendedName>
        <fullName evidence="10">Cation/H+ exchanger transmembrane domain-containing protein</fullName>
    </recommendedName>
</protein>